<dbReference type="InterPro" id="IPR036388">
    <property type="entry name" value="WH-like_DNA-bd_sf"/>
</dbReference>
<keyword evidence="5" id="KW-0443">Lipid metabolism</keyword>
<keyword evidence="6" id="KW-0238">DNA-binding</keyword>
<evidence type="ECO:0000256" key="1">
    <source>
        <dbReference type="ARBA" id="ARBA00022491"/>
    </source>
</evidence>
<dbReference type="InterPro" id="IPR029069">
    <property type="entry name" value="HotDog_dom_sf"/>
</dbReference>
<dbReference type="InterPro" id="IPR001034">
    <property type="entry name" value="DeoR_HTH"/>
</dbReference>
<keyword evidence="7" id="KW-0275">Fatty acid biosynthesis</keyword>
<dbReference type="InterPro" id="IPR036390">
    <property type="entry name" value="WH_DNA-bd_sf"/>
</dbReference>
<dbReference type="Proteomes" id="UP000515847">
    <property type="component" value="Chromosome"/>
</dbReference>
<keyword evidence="2" id="KW-0444">Lipid biosynthesis</keyword>
<dbReference type="Gene3D" id="1.10.10.10">
    <property type="entry name" value="Winged helix-like DNA-binding domain superfamily/Winged helix DNA-binding domain"/>
    <property type="match status" value="1"/>
</dbReference>
<keyword evidence="1" id="KW-0678">Repressor</keyword>
<evidence type="ECO:0000313" key="11">
    <source>
        <dbReference type="Proteomes" id="UP000515847"/>
    </source>
</evidence>
<feature type="domain" description="HTH deoR-type" evidence="9">
    <location>
        <begin position="10"/>
        <end position="43"/>
    </location>
</feature>
<dbReference type="PIRSF" id="PIRSF037733">
    <property type="entry name" value="Transcription_factor_FapR"/>
    <property type="match status" value="1"/>
</dbReference>
<evidence type="ECO:0000256" key="5">
    <source>
        <dbReference type="ARBA" id="ARBA00023098"/>
    </source>
</evidence>
<evidence type="ECO:0000256" key="2">
    <source>
        <dbReference type="ARBA" id="ARBA00022516"/>
    </source>
</evidence>
<dbReference type="AlphaFoldDB" id="A0A7G6E1J8"/>
<sequence>MVRQLSKAQRQARLVELLQENPFTTDEELAKYFNVSIQTIRLDRMEMAIPELRQRLKQVAEQTFAKVRSISGGELVGELLELELGQHATSVMEVTSDMVAEKSKVCRGDYIFSQANTLAVALIDADVVLTGSARIRYRRPVYLNEKIVARAVLARKKTNKYLVKVVSKVGAEEVFVAKFVVVAR</sequence>
<gene>
    <name evidence="10" type="primary">fapR</name>
    <name evidence="10" type="ORF">BR63_06275</name>
</gene>
<dbReference type="GO" id="GO:0045717">
    <property type="term" value="P:negative regulation of fatty acid biosynthetic process"/>
    <property type="evidence" value="ECO:0007669"/>
    <property type="project" value="InterPro"/>
</dbReference>
<evidence type="ECO:0000256" key="3">
    <source>
        <dbReference type="ARBA" id="ARBA00022832"/>
    </source>
</evidence>
<keyword evidence="11" id="KW-1185">Reference proteome</keyword>
<organism evidence="10 11">
    <name type="scientific">Thermanaerosceptrum fracticalcis</name>
    <dbReference type="NCBI Taxonomy" id="1712410"/>
    <lineage>
        <taxon>Bacteria</taxon>
        <taxon>Bacillati</taxon>
        <taxon>Bacillota</taxon>
        <taxon>Clostridia</taxon>
        <taxon>Eubacteriales</taxon>
        <taxon>Peptococcaceae</taxon>
        <taxon>Thermanaerosceptrum</taxon>
    </lineage>
</organism>
<dbReference type="OrthoDB" id="1706183at2"/>
<dbReference type="GO" id="GO:0003700">
    <property type="term" value="F:DNA-binding transcription factor activity"/>
    <property type="evidence" value="ECO:0007669"/>
    <property type="project" value="InterPro"/>
</dbReference>
<dbReference type="SUPFAM" id="SSF46785">
    <property type="entry name" value="Winged helix' DNA-binding domain"/>
    <property type="match status" value="1"/>
</dbReference>
<evidence type="ECO:0000259" key="9">
    <source>
        <dbReference type="Pfam" id="PF08220"/>
    </source>
</evidence>
<dbReference type="GO" id="GO:0006633">
    <property type="term" value="P:fatty acid biosynthetic process"/>
    <property type="evidence" value="ECO:0007669"/>
    <property type="project" value="UniProtKB-KW"/>
</dbReference>
<name>A0A7G6E1J8_THEFR</name>
<reference evidence="10 11" key="1">
    <citation type="journal article" date="2019" name="Front. Microbiol.">
        <title>Thermoanaerosceptrum fracticalcis gen. nov. sp. nov., a Novel Fumarate-Fermenting Microorganism From a Deep Fractured Carbonate Aquifer of the US Great Basin.</title>
        <authorList>
            <person name="Hamilton-Brehm S.D."/>
            <person name="Stewart L.E."/>
            <person name="Zavarin M."/>
            <person name="Caldwell M."/>
            <person name="Lawson P.A."/>
            <person name="Onstott T.C."/>
            <person name="Grzymski J."/>
            <person name="Neveux I."/>
            <person name="Lollar B.S."/>
            <person name="Russell C.E."/>
            <person name="Moser D.P."/>
        </authorList>
    </citation>
    <scope>NUCLEOTIDE SEQUENCE [LARGE SCALE GENOMIC DNA]</scope>
    <source>
        <strain evidence="10 11">DRI-13</strain>
    </source>
</reference>
<dbReference type="SUPFAM" id="SSF54637">
    <property type="entry name" value="Thioesterase/thiol ester dehydrase-isomerase"/>
    <property type="match status" value="1"/>
</dbReference>
<dbReference type="NCBIfam" id="NF003359">
    <property type="entry name" value="PRK04424.1"/>
    <property type="match status" value="1"/>
</dbReference>
<evidence type="ECO:0000256" key="6">
    <source>
        <dbReference type="ARBA" id="ARBA00023125"/>
    </source>
</evidence>
<dbReference type="RefSeq" id="WP_034422859.1">
    <property type="nucleotide sequence ID" value="NZ_CP045798.1"/>
</dbReference>
<protein>
    <submittedName>
        <fullName evidence="10">Transcription factor FapR</fullName>
    </submittedName>
</protein>
<keyword evidence="3" id="KW-0276">Fatty acid metabolism</keyword>
<keyword evidence="4" id="KW-0805">Transcription regulation</keyword>
<evidence type="ECO:0000256" key="4">
    <source>
        <dbReference type="ARBA" id="ARBA00023015"/>
    </source>
</evidence>
<accession>A0A7G6E1J8</accession>
<evidence type="ECO:0000256" key="7">
    <source>
        <dbReference type="ARBA" id="ARBA00023160"/>
    </source>
</evidence>
<dbReference type="KEGG" id="tfr:BR63_06275"/>
<dbReference type="InterPro" id="IPR017275">
    <property type="entry name" value="Transcription_factor_FapR"/>
</dbReference>
<dbReference type="Pfam" id="PF08220">
    <property type="entry name" value="HTH_DeoR"/>
    <property type="match status" value="1"/>
</dbReference>
<keyword evidence="8" id="KW-0804">Transcription</keyword>
<dbReference type="GO" id="GO:0045892">
    <property type="term" value="P:negative regulation of DNA-templated transcription"/>
    <property type="evidence" value="ECO:0007669"/>
    <property type="project" value="InterPro"/>
</dbReference>
<dbReference type="EMBL" id="CP045798">
    <property type="protein sequence ID" value="QNB45952.1"/>
    <property type="molecule type" value="Genomic_DNA"/>
</dbReference>
<dbReference type="Gene3D" id="3.10.129.10">
    <property type="entry name" value="Hotdog Thioesterase"/>
    <property type="match status" value="1"/>
</dbReference>
<proteinExistence type="predicted"/>
<evidence type="ECO:0000256" key="8">
    <source>
        <dbReference type="ARBA" id="ARBA00023163"/>
    </source>
</evidence>
<evidence type="ECO:0000313" key="10">
    <source>
        <dbReference type="EMBL" id="QNB45952.1"/>
    </source>
</evidence>
<dbReference type="GO" id="GO:0003677">
    <property type="term" value="F:DNA binding"/>
    <property type="evidence" value="ECO:0007669"/>
    <property type="project" value="UniProtKB-KW"/>
</dbReference>